<name>A0A943YZT1_9ACTN</name>
<evidence type="ECO:0000313" key="1">
    <source>
        <dbReference type="EMBL" id="MBS6941702.1"/>
    </source>
</evidence>
<sequence>MKRDLDLVRAILITAENADGPIGDAVLAAIEPNARKAAYHLELMQAHGLIRADVKYDGLNRTPCMMELTSVTWEGYDYLDAIRSPKVWEKAKASMLGALGEVSLSLAKETSLMVARRLIEQQLS</sequence>
<comment type="caution">
    <text evidence="1">The sequence shown here is derived from an EMBL/GenBank/DDBJ whole genome shotgun (WGS) entry which is preliminary data.</text>
</comment>
<gene>
    <name evidence="1" type="ORF">KH142_09620</name>
</gene>
<protein>
    <submittedName>
        <fullName evidence="1">DUF2513 domain-containing protein</fullName>
    </submittedName>
</protein>
<dbReference type="AlphaFoldDB" id="A0A943YZT1"/>
<proteinExistence type="predicted"/>
<evidence type="ECO:0000313" key="2">
    <source>
        <dbReference type="Proteomes" id="UP000727506"/>
    </source>
</evidence>
<dbReference type="InterPro" id="IPR019650">
    <property type="entry name" value="DUF2513"/>
</dbReference>
<dbReference type="Pfam" id="PF10711">
    <property type="entry name" value="DUF2513"/>
    <property type="match status" value="1"/>
</dbReference>
<dbReference type="EMBL" id="JAGZSV010000271">
    <property type="protein sequence ID" value="MBS6941702.1"/>
    <property type="molecule type" value="Genomic_DNA"/>
</dbReference>
<reference evidence="1" key="1">
    <citation type="submission" date="2021-02" db="EMBL/GenBank/DDBJ databases">
        <title>Infant gut strain persistence is associated with maternal origin, phylogeny, and functional potential including surface adhesion and iron acquisition.</title>
        <authorList>
            <person name="Lou Y.C."/>
        </authorList>
    </citation>
    <scope>NUCLEOTIDE SEQUENCE</scope>
    <source>
        <strain evidence="1">L2_039_000G1_dasL2_039_000G1_concoct_11</strain>
    </source>
</reference>
<dbReference type="Proteomes" id="UP000727506">
    <property type="component" value="Unassembled WGS sequence"/>
</dbReference>
<accession>A0A943YZT1</accession>
<organism evidence="1 2">
    <name type="scientific">Slackia piriformis</name>
    <dbReference type="NCBI Taxonomy" id="626934"/>
    <lineage>
        <taxon>Bacteria</taxon>
        <taxon>Bacillati</taxon>
        <taxon>Actinomycetota</taxon>
        <taxon>Coriobacteriia</taxon>
        <taxon>Eggerthellales</taxon>
        <taxon>Eggerthellaceae</taxon>
        <taxon>Slackia</taxon>
    </lineage>
</organism>